<evidence type="ECO:0000259" key="4">
    <source>
        <dbReference type="PROSITE" id="PS50240"/>
    </source>
</evidence>
<dbReference type="GeneID" id="111253303"/>
<dbReference type="GO" id="GO:0004252">
    <property type="term" value="F:serine-type endopeptidase activity"/>
    <property type="evidence" value="ECO:0007669"/>
    <property type="project" value="InterPro"/>
</dbReference>
<dbReference type="InterPro" id="IPR033116">
    <property type="entry name" value="TRYPSIN_SER"/>
</dbReference>
<keyword evidence="2" id="KW-0720">Serine protease</keyword>
<dbReference type="RefSeq" id="XP_022668248.1">
    <property type="nucleotide sequence ID" value="XM_022812513.1"/>
</dbReference>
<evidence type="ECO:0000313" key="5">
    <source>
        <dbReference type="EnsemblMetazoa" id="XP_022668248"/>
    </source>
</evidence>
<proteinExistence type="predicted"/>
<feature type="domain" description="Peptidase S1" evidence="4">
    <location>
        <begin position="220"/>
        <end position="462"/>
    </location>
</feature>
<evidence type="ECO:0000313" key="6">
    <source>
        <dbReference type="Proteomes" id="UP000594260"/>
    </source>
</evidence>
<dbReference type="InterPro" id="IPR009003">
    <property type="entry name" value="Peptidase_S1_PA"/>
</dbReference>
<dbReference type="SUPFAM" id="SSF50494">
    <property type="entry name" value="Trypsin-like serine proteases"/>
    <property type="match status" value="1"/>
</dbReference>
<dbReference type="AlphaFoldDB" id="A0A7M7KKI0"/>
<dbReference type="OMA" id="TQDLGHI"/>
<keyword evidence="1" id="KW-1015">Disulfide bond</keyword>
<dbReference type="InParanoid" id="A0A7M7KKI0"/>
<dbReference type="PRINTS" id="PR00722">
    <property type="entry name" value="CHYMOTRYPSIN"/>
</dbReference>
<protein>
    <recommendedName>
        <fullName evidence="4">Peptidase S1 domain-containing protein</fullName>
    </recommendedName>
</protein>
<dbReference type="PROSITE" id="PS50240">
    <property type="entry name" value="TRYPSIN_DOM"/>
    <property type="match status" value="1"/>
</dbReference>
<dbReference type="InterPro" id="IPR018114">
    <property type="entry name" value="TRYPSIN_HIS"/>
</dbReference>
<dbReference type="Gene3D" id="2.40.10.10">
    <property type="entry name" value="Trypsin-like serine proteases"/>
    <property type="match status" value="1"/>
</dbReference>
<evidence type="ECO:0000256" key="3">
    <source>
        <dbReference type="SAM" id="Phobius"/>
    </source>
</evidence>
<sequence>MKCSRWRSAGGSAAVQSTTCRLLLLVISAACSSLIVSFNVLLLLSVAESAEGVISTPRFIPNVYHPSNLSFVEISHPELESSTDRDYQPDRRQDVKQNDDHILTGRSFVRKQYGACSSGPSLAEDGECMLVLYCVVAGGQAGGRCGSSIFYTCCYKPVTTRSSPSFDLSSVLGSANALPMSGGFGTPGVGVETERVIESGFDDDAVCGQTSSHKKLQRRIIGGDDAHFGEFPWQAHIKIGRQQCGGALVSHHYVITAAHCVHLNPLRRISVVLGAYDIQASRYSRSSSARTFRVAQKKIHPNFAFSASQPDRFDVALLKLDRYIHYQENILPVCLPPRGWTFEGWRATVTGWGKTDASLNNRYGTRVLQKVQVPIITRLECERWHQLRGIHIKIYPEMMCAGYKEGKRDACVGDSGGPMTLFLNGRWTIVGITSAGFGCAQSHQPGIYHQVSVSVDWVLANL</sequence>
<reference evidence="5" key="1">
    <citation type="submission" date="2021-01" db="UniProtKB">
        <authorList>
            <consortium name="EnsemblMetazoa"/>
        </authorList>
    </citation>
    <scope>IDENTIFICATION</scope>
</reference>
<keyword evidence="6" id="KW-1185">Reference proteome</keyword>
<name>A0A7M7KKI0_VARDE</name>
<dbReference type="GO" id="GO:0006508">
    <property type="term" value="P:proteolysis"/>
    <property type="evidence" value="ECO:0007669"/>
    <property type="project" value="UniProtKB-KW"/>
</dbReference>
<dbReference type="InterPro" id="IPR043504">
    <property type="entry name" value="Peptidase_S1_PA_chymotrypsin"/>
</dbReference>
<dbReference type="SMART" id="SM00020">
    <property type="entry name" value="Tryp_SPc"/>
    <property type="match status" value="1"/>
</dbReference>
<dbReference type="InterPro" id="IPR001254">
    <property type="entry name" value="Trypsin_dom"/>
</dbReference>
<keyword evidence="2" id="KW-0645">Protease</keyword>
<dbReference type="PROSITE" id="PS00134">
    <property type="entry name" value="TRYPSIN_HIS"/>
    <property type="match status" value="1"/>
</dbReference>
<dbReference type="OrthoDB" id="9425590at2759"/>
<dbReference type="EnsemblMetazoa" id="XM_022812513">
    <property type="protein sequence ID" value="XP_022668248"/>
    <property type="gene ID" value="LOC111253303"/>
</dbReference>
<dbReference type="Pfam" id="PF00089">
    <property type="entry name" value="Trypsin"/>
    <property type="match status" value="1"/>
</dbReference>
<keyword evidence="3" id="KW-0472">Membrane</keyword>
<keyword evidence="3" id="KW-0812">Transmembrane</keyword>
<dbReference type="Proteomes" id="UP000594260">
    <property type="component" value="Unplaced"/>
</dbReference>
<dbReference type="FunFam" id="2.40.10.10:FF:000072">
    <property type="entry name" value="CLIP-domain serine protease"/>
    <property type="match status" value="1"/>
</dbReference>
<keyword evidence="3" id="KW-1133">Transmembrane helix</keyword>
<keyword evidence="2" id="KW-0378">Hydrolase</keyword>
<dbReference type="PANTHER" id="PTHR24253:SF46">
    <property type="entry name" value="SERINE PROTEASE P83"/>
    <property type="match status" value="1"/>
</dbReference>
<dbReference type="PROSITE" id="PS00135">
    <property type="entry name" value="TRYPSIN_SER"/>
    <property type="match status" value="1"/>
</dbReference>
<evidence type="ECO:0000256" key="1">
    <source>
        <dbReference type="ARBA" id="ARBA00023157"/>
    </source>
</evidence>
<evidence type="ECO:0000256" key="2">
    <source>
        <dbReference type="RuleBase" id="RU363034"/>
    </source>
</evidence>
<feature type="transmembrane region" description="Helical" evidence="3">
    <location>
        <begin position="21"/>
        <end position="47"/>
    </location>
</feature>
<dbReference type="PANTHER" id="PTHR24253">
    <property type="entry name" value="TRANSMEMBRANE PROTEASE SERINE"/>
    <property type="match status" value="1"/>
</dbReference>
<dbReference type="CDD" id="cd00190">
    <property type="entry name" value="Tryp_SPc"/>
    <property type="match status" value="1"/>
</dbReference>
<organism evidence="5 6">
    <name type="scientific">Varroa destructor</name>
    <name type="common">Honeybee mite</name>
    <dbReference type="NCBI Taxonomy" id="109461"/>
    <lineage>
        <taxon>Eukaryota</taxon>
        <taxon>Metazoa</taxon>
        <taxon>Ecdysozoa</taxon>
        <taxon>Arthropoda</taxon>
        <taxon>Chelicerata</taxon>
        <taxon>Arachnida</taxon>
        <taxon>Acari</taxon>
        <taxon>Parasitiformes</taxon>
        <taxon>Mesostigmata</taxon>
        <taxon>Gamasina</taxon>
        <taxon>Dermanyssoidea</taxon>
        <taxon>Varroidae</taxon>
        <taxon>Varroa</taxon>
    </lineage>
</organism>
<dbReference type="InterPro" id="IPR001314">
    <property type="entry name" value="Peptidase_S1A"/>
</dbReference>
<dbReference type="KEGG" id="vde:111253303"/>
<accession>A0A7M7KKI0</accession>